<dbReference type="InterPro" id="IPR038883">
    <property type="entry name" value="AN11006-like"/>
</dbReference>
<organism evidence="2 3">
    <name type="scientific">Cercospora kikuchii</name>
    <dbReference type="NCBI Taxonomy" id="84275"/>
    <lineage>
        <taxon>Eukaryota</taxon>
        <taxon>Fungi</taxon>
        <taxon>Dikarya</taxon>
        <taxon>Ascomycota</taxon>
        <taxon>Pezizomycotina</taxon>
        <taxon>Dothideomycetes</taxon>
        <taxon>Dothideomycetidae</taxon>
        <taxon>Mycosphaerellales</taxon>
        <taxon>Mycosphaerellaceae</taxon>
        <taxon>Cercospora</taxon>
    </lineage>
</organism>
<dbReference type="Pfam" id="PF20150">
    <property type="entry name" value="2EXR"/>
    <property type="match status" value="1"/>
</dbReference>
<evidence type="ECO:0000313" key="2">
    <source>
        <dbReference type="EMBL" id="GIZ43610.1"/>
    </source>
</evidence>
<name>A0A9P3CNC9_9PEZI</name>
<dbReference type="EMBL" id="BOLY01000004">
    <property type="protein sequence ID" value="GIZ43610.1"/>
    <property type="molecule type" value="Genomic_DNA"/>
</dbReference>
<protein>
    <recommendedName>
        <fullName evidence="1">2EXR domain-containing protein</fullName>
    </recommendedName>
</protein>
<accession>A0A9P3CNC9</accession>
<proteinExistence type="predicted"/>
<dbReference type="Proteomes" id="UP000825890">
    <property type="component" value="Unassembled WGS sequence"/>
</dbReference>
<dbReference type="OrthoDB" id="3630389at2759"/>
<feature type="domain" description="2EXR" evidence="1">
    <location>
        <begin position="5"/>
        <end position="65"/>
    </location>
</feature>
<dbReference type="PANTHER" id="PTHR42085:SF1">
    <property type="entry name" value="F-BOX DOMAIN-CONTAINING PROTEIN"/>
    <property type="match status" value="1"/>
</dbReference>
<evidence type="ECO:0000259" key="1">
    <source>
        <dbReference type="Pfam" id="PF20150"/>
    </source>
</evidence>
<sequence>MDSWPFRKLAPELRNKIWELVLIHEDPIVVRNSVKTPGCRTKPEYLTALLQVCKESKNECSEMFYASNTFVLESFSGASSLDEDLRRFIYKLGNNVPLVKTAIISAGTIDVLHRDSSCFYRICYGELDLLGHWRSRLSSLRFEVRLTKKHSVERDTLWDNGGLLLNIDVFDLPASFRQAMDKISTAMGGKTVNLLAMESKIHLSRYDELCARQEGLGESTQASGPVLMLQSGKKAETTSSHSLINVLDFWGIASRQVVAMDESPLGRLPPELRNGVWHLAVTQDKPINLSTYQDEVYIWPCYEKINWVFKTCKQIYNECAAMMYANNTFAVPVYGMYGRPDRRGFLEQGGILDLLRANPGTKRMENLVLCDVGVWGLPEPPQSTDFFVETLWRRTQQLGYNNNWPYAPHLRLLSWEALLCKDVKIQIDLRNPWQSLLESVGKARKAVATLRQEGEKEYADQLEDTIVSLYIDYD</sequence>
<dbReference type="AlphaFoldDB" id="A0A9P3CNC9"/>
<dbReference type="InterPro" id="IPR045518">
    <property type="entry name" value="2EXR"/>
</dbReference>
<reference evidence="2 3" key="1">
    <citation type="submission" date="2021-01" db="EMBL/GenBank/DDBJ databases">
        <title>Cercospora kikuchii MAFF 305040 whole genome shotgun sequence.</title>
        <authorList>
            <person name="Kashiwa T."/>
            <person name="Suzuki T."/>
        </authorList>
    </citation>
    <scope>NUCLEOTIDE SEQUENCE [LARGE SCALE GENOMIC DNA]</scope>
    <source>
        <strain evidence="2 3">MAFF 305040</strain>
    </source>
</reference>
<keyword evidence="3" id="KW-1185">Reference proteome</keyword>
<evidence type="ECO:0000313" key="3">
    <source>
        <dbReference type="Proteomes" id="UP000825890"/>
    </source>
</evidence>
<gene>
    <name evidence="2" type="ORF">CKM354_000682900</name>
</gene>
<comment type="caution">
    <text evidence="2">The sequence shown here is derived from an EMBL/GenBank/DDBJ whole genome shotgun (WGS) entry which is preliminary data.</text>
</comment>
<dbReference type="GeneID" id="68292404"/>
<dbReference type="RefSeq" id="XP_044658097.1">
    <property type="nucleotide sequence ID" value="XM_044802162.1"/>
</dbReference>
<dbReference type="PANTHER" id="PTHR42085">
    <property type="entry name" value="F-BOX DOMAIN-CONTAINING PROTEIN"/>
    <property type="match status" value="1"/>
</dbReference>